<reference evidence="2 3" key="1">
    <citation type="submission" date="2018-10" db="EMBL/GenBank/DDBJ databases">
        <title>GWAS and RNA-Seq identify cryptic mechanisms of antimicrobial resistance in Acinetobacter baumannii.</title>
        <authorList>
            <person name="Sahl J.W."/>
        </authorList>
    </citation>
    <scope>NUCLEOTIDE SEQUENCE [LARGE SCALE GENOMIC DNA]</scope>
    <source>
        <strain evidence="2 3">TG41018</strain>
    </source>
</reference>
<evidence type="ECO:0000256" key="1">
    <source>
        <dbReference type="SAM" id="Phobius"/>
    </source>
</evidence>
<feature type="transmembrane region" description="Helical" evidence="1">
    <location>
        <begin position="77"/>
        <end position="95"/>
    </location>
</feature>
<accession>A0A429JTX0</accession>
<evidence type="ECO:0000313" key="3">
    <source>
        <dbReference type="Proteomes" id="UP000276905"/>
    </source>
</evidence>
<organism evidence="2 3">
    <name type="scientific">Acinetobacter lactucae</name>
    <dbReference type="NCBI Taxonomy" id="1785128"/>
    <lineage>
        <taxon>Bacteria</taxon>
        <taxon>Pseudomonadati</taxon>
        <taxon>Pseudomonadota</taxon>
        <taxon>Gammaproteobacteria</taxon>
        <taxon>Moraxellales</taxon>
        <taxon>Moraxellaceae</taxon>
        <taxon>Acinetobacter</taxon>
        <taxon>Acinetobacter calcoaceticus/baumannii complex</taxon>
    </lineage>
</organism>
<protein>
    <submittedName>
        <fullName evidence="2">Uncharacterized protein</fullName>
    </submittedName>
</protein>
<keyword evidence="1" id="KW-0472">Membrane</keyword>
<keyword evidence="1" id="KW-0812">Transmembrane</keyword>
<feature type="transmembrane region" description="Helical" evidence="1">
    <location>
        <begin position="54"/>
        <end position="72"/>
    </location>
</feature>
<sequence>MIRCVAIIFLFLSGIGGYTIDKFGQDLCINEYVTIGTITYFKELNGVSVNNSSMLGMCGLLSIIFSIILIFIRNKYFYTIVILILLGVELILLNMMETVSYNEIIYDSITKCSNYSTLAWFVFQIAFLILSGVYLFKRK</sequence>
<feature type="transmembrane region" description="Helical" evidence="1">
    <location>
        <begin position="115"/>
        <end position="136"/>
    </location>
</feature>
<name>A0A429JTX0_9GAMM</name>
<dbReference type="Proteomes" id="UP000276905">
    <property type="component" value="Unassembled WGS sequence"/>
</dbReference>
<dbReference type="EMBL" id="RFES01000013">
    <property type="protein sequence ID" value="RSO53283.1"/>
    <property type="molecule type" value="Genomic_DNA"/>
</dbReference>
<dbReference type="AlphaFoldDB" id="A0A429JTX0"/>
<gene>
    <name evidence="2" type="ORF">EA756_17015</name>
</gene>
<comment type="caution">
    <text evidence="2">The sequence shown here is derived from an EMBL/GenBank/DDBJ whole genome shotgun (WGS) entry which is preliminary data.</text>
</comment>
<proteinExistence type="predicted"/>
<evidence type="ECO:0000313" key="2">
    <source>
        <dbReference type="EMBL" id="RSO53283.1"/>
    </source>
</evidence>
<keyword evidence="1" id="KW-1133">Transmembrane helix</keyword>